<dbReference type="GO" id="GO:0030619">
    <property type="term" value="F:U1 snRNA binding"/>
    <property type="evidence" value="ECO:0007669"/>
    <property type="project" value="TreeGrafter"/>
</dbReference>
<evidence type="ECO:0000313" key="3">
    <source>
        <dbReference type="Proteomes" id="UP000600918"/>
    </source>
</evidence>
<organism evidence="2 3">
    <name type="scientific">Vespula pensylvanica</name>
    <name type="common">Western yellow jacket</name>
    <name type="synonym">Wasp</name>
    <dbReference type="NCBI Taxonomy" id="30213"/>
    <lineage>
        <taxon>Eukaryota</taxon>
        <taxon>Metazoa</taxon>
        <taxon>Ecdysozoa</taxon>
        <taxon>Arthropoda</taxon>
        <taxon>Hexapoda</taxon>
        <taxon>Insecta</taxon>
        <taxon>Pterygota</taxon>
        <taxon>Neoptera</taxon>
        <taxon>Endopterygota</taxon>
        <taxon>Hymenoptera</taxon>
        <taxon>Apocrita</taxon>
        <taxon>Aculeata</taxon>
        <taxon>Vespoidea</taxon>
        <taxon>Vespidae</taxon>
        <taxon>Vespinae</taxon>
        <taxon>Vespula</taxon>
    </lineage>
</organism>
<dbReference type="GO" id="GO:0000387">
    <property type="term" value="P:spliceosomal snRNP assembly"/>
    <property type="evidence" value="ECO:0007669"/>
    <property type="project" value="TreeGrafter"/>
</dbReference>
<comment type="caution">
    <text evidence="2">The sequence shown here is derived from an EMBL/GenBank/DDBJ whole genome shotgun (WGS) entry which is preliminary data.</text>
</comment>
<dbReference type="PANTHER" id="PTHR15197:SF0">
    <property type="entry name" value="COILIN"/>
    <property type="match status" value="1"/>
</dbReference>
<name>A0A834KN44_VESPE</name>
<reference evidence="2" key="1">
    <citation type="journal article" date="2020" name="G3 (Bethesda)">
        <title>High-Quality Assemblies for Three Invasive Social Wasps from the &lt;i&gt;Vespula&lt;/i&gt; Genus.</title>
        <authorList>
            <person name="Harrop T.W.R."/>
            <person name="Guhlin J."/>
            <person name="McLaughlin G.M."/>
            <person name="Permina E."/>
            <person name="Stockwell P."/>
            <person name="Gilligan J."/>
            <person name="Le Lec M.F."/>
            <person name="Gruber M.A.M."/>
            <person name="Quinn O."/>
            <person name="Lovegrove M."/>
            <person name="Duncan E.J."/>
            <person name="Remnant E.J."/>
            <person name="Van Eeckhoven J."/>
            <person name="Graham B."/>
            <person name="Knapp R.A."/>
            <person name="Langford K.W."/>
            <person name="Kronenberg Z."/>
            <person name="Press M.O."/>
            <person name="Eacker S.M."/>
            <person name="Wilson-Rankin E.E."/>
            <person name="Purcell J."/>
            <person name="Lester P.J."/>
            <person name="Dearden P.K."/>
        </authorList>
    </citation>
    <scope>NUCLEOTIDE SEQUENCE</scope>
    <source>
        <strain evidence="2">Volc-1</strain>
    </source>
</reference>
<dbReference type="Pfam" id="PF15862">
    <property type="entry name" value="Coilin_N"/>
    <property type="match status" value="1"/>
</dbReference>
<keyword evidence="3" id="KW-1185">Reference proteome</keyword>
<gene>
    <name evidence="2" type="ORF">H0235_013586</name>
</gene>
<evidence type="ECO:0000313" key="2">
    <source>
        <dbReference type="EMBL" id="KAF7410979.1"/>
    </source>
</evidence>
<feature type="domain" description="Coilin N-terminal" evidence="1">
    <location>
        <begin position="12"/>
        <end position="120"/>
    </location>
</feature>
<evidence type="ECO:0000259" key="1">
    <source>
        <dbReference type="Pfam" id="PF15862"/>
    </source>
</evidence>
<accession>A0A834KN44</accession>
<dbReference type="GO" id="GO:0015030">
    <property type="term" value="C:Cajal body"/>
    <property type="evidence" value="ECO:0007669"/>
    <property type="project" value="TreeGrafter"/>
</dbReference>
<dbReference type="InterPro" id="IPR031722">
    <property type="entry name" value="Coilin_N"/>
</dbReference>
<dbReference type="AlphaFoldDB" id="A0A834KN44"/>
<proteinExistence type="predicted"/>
<protein>
    <recommendedName>
        <fullName evidence="1">Coilin N-terminal domain-containing protein</fullName>
    </recommendedName>
</protein>
<dbReference type="PANTHER" id="PTHR15197">
    <property type="entry name" value="COILIN P80"/>
    <property type="match status" value="1"/>
</dbReference>
<dbReference type="Proteomes" id="UP000600918">
    <property type="component" value="Unassembled WGS sequence"/>
</dbReference>
<dbReference type="GO" id="GO:0030620">
    <property type="term" value="F:U2 snRNA binding"/>
    <property type="evidence" value="ECO:0007669"/>
    <property type="project" value="TreeGrafter"/>
</dbReference>
<sequence length="449" mass="51535">MEAWREDFRVKVDLSKYYHDIRRFCWVFVDGTKILQISDMKKHIKKLFNIREPYHLCLNNTEYLPPFEDARIIKENETIIVIPGSGLEDEIESSINFVSPSIQDNDNSENKGNKTFNHKETQTVEFSVMEVTVPTKDITIQSNELLSDSKQDLSSTDITFHSVVDDTEDNFTDSKTMNSTITEDYSFIKKQSPSTKRKRVRHRKGKKNISTFIQNPNDKNDITKKPKIVDSLVLSSGKHIRFDTSETNEIQMMQQFVIEPALSKLISLRNSSTPLTFPNKKIKEEIVKPQNISTIEVENIDISNEKTNETLNNTVEKNTSGKEINHDLKNQSFSDIELEQYPPVKMQDVENNDIIAFKMLRIGEDYSPHMSNVIIAQVMALNQQTSIFTLKIIKGLDQIYNGTIPSGKFSILEPEMKGIISNILNINYSHMMEPCFIKKSSSNNTNTVS</sequence>
<dbReference type="InterPro" id="IPR024822">
    <property type="entry name" value="Coilin"/>
</dbReference>
<dbReference type="EMBL" id="JACSDY010000013">
    <property type="protein sequence ID" value="KAF7410979.1"/>
    <property type="molecule type" value="Genomic_DNA"/>
</dbReference>